<evidence type="ECO:0000313" key="2">
    <source>
        <dbReference type="Proteomes" id="UP000275846"/>
    </source>
</evidence>
<evidence type="ECO:0000313" key="1">
    <source>
        <dbReference type="EMBL" id="VDL93082.1"/>
    </source>
</evidence>
<dbReference type="OrthoDB" id="6274432at2759"/>
<protein>
    <submittedName>
        <fullName evidence="1 3">Uncharacterized protein</fullName>
    </submittedName>
</protein>
<gene>
    <name evidence="1" type="ORF">SSLN_LOCUS6697</name>
</gene>
<dbReference type="Proteomes" id="UP000275846">
    <property type="component" value="Unassembled WGS sequence"/>
</dbReference>
<accession>A0A183SR49</accession>
<organism evidence="3">
    <name type="scientific">Schistocephalus solidus</name>
    <name type="common">Tapeworm</name>
    <dbReference type="NCBI Taxonomy" id="70667"/>
    <lineage>
        <taxon>Eukaryota</taxon>
        <taxon>Metazoa</taxon>
        <taxon>Spiralia</taxon>
        <taxon>Lophotrochozoa</taxon>
        <taxon>Platyhelminthes</taxon>
        <taxon>Cestoda</taxon>
        <taxon>Eucestoda</taxon>
        <taxon>Diphyllobothriidea</taxon>
        <taxon>Diphyllobothriidae</taxon>
        <taxon>Schistocephalus</taxon>
    </lineage>
</organism>
<dbReference type="WBParaSite" id="SSLN_0000690901-mRNA-1">
    <property type="protein sequence ID" value="SSLN_0000690901-mRNA-1"/>
    <property type="gene ID" value="SSLN_0000690901"/>
</dbReference>
<proteinExistence type="predicted"/>
<keyword evidence="2" id="KW-1185">Reference proteome</keyword>
<dbReference type="EMBL" id="UYSU01033810">
    <property type="protein sequence ID" value="VDL93082.1"/>
    <property type="molecule type" value="Genomic_DNA"/>
</dbReference>
<dbReference type="AlphaFoldDB" id="A0A183SR49"/>
<name>A0A183SR49_SCHSO</name>
<reference evidence="1 2" key="2">
    <citation type="submission" date="2018-11" db="EMBL/GenBank/DDBJ databases">
        <authorList>
            <consortium name="Pathogen Informatics"/>
        </authorList>
    </citation>
    <scope>NUCLEOTIDE SEQUENCE [LARGE SCALE GENOMIC DNA]</scope>
    <source>
        <strain evidence="1 2">NST_G2</strain>
    </source>
</reference>
<sequence length="85" mass="9395">MQPTDPSSKEEKSAVVYRLQCSYGMCNDVGETGQKLQTRIHEHHLAVQRLDPKSEVATHATKTGHVFNFDSVEIGADARTTPQGK</sequence>
<evidence type="ECO:0000313" key="3">
    <source>
        <dbReference type="WBParaSite" id="SSLN_0000690901-mRNA-1"/>
    </source>
</evidence>
<reference evidence="3" key="1">
    <citation type="submission" date="2016-06" db="UniProtKB">
        <authorList>
            <consortium name="WormBaseParasite"/>
        </authorList>
    </citation>
    <scope>IDENTIFICATION</scope>
</reference>